<organism evidence="1 2">
    <name type="scientific">Diphasiastrum complanatum</name>
    <name type="common">Issler's clubmoss</name>
    <name type="synonym">Lycopodium complanatum</name>
    <dbReference type="NCBI Taxonomy" id="34168"/>
    <lineage>
        <taxon>Eukaryota</taxon>
        <taxon>Viridiplantae</taxon>
        <taxon>Streptophyta</taxon>
        <taxon>Embryophyta</taxon>
        <taxon>Tracheophyta</taxon>
        <taxon>Lycopodiopsida</taxon>
        <taxon>Lycopodiales</taxon>
        <taxon>Lycopodiaceae</taxon>
        <taxon>Lycopodioideae</taxon>
        <taxon>Diphasiastrum</taxon>
    </lineage>
</organism>
<accession>A0ACC2EIG8</accession>
<evidence type="ECO:0000313" key="2">
    <source>
        <dbReference type="Proteomes" id="UP001162992"/>
    </source>
</evidence>
<comment type="caution">
    <text evidence="1">The sequence shown here is derived from an EMBL/GenBank/DDBJ whole genome shotgun (WGS) entry which is preliminary data.</text>
</comment>
<gene>
    <name evidence="1" type="ORF">O6H91_02G098500</name>
</gene>
<evidence type="ECO:0000313" key="1">
    <source>
        <dbReference type="EMBL" id="KAJ7566353.1"/>
    </source>
</evidence>
<keyword evidence="2" id="KW-1185">Reference proteome</keyword>
<protein>
    <submittedName>
        <fullName evidence="1">Uncharacterized protein</fullName>
    </submittedName>
</protein>
<dbReference type="Proteomes" id="UP001162992">
    <property type="component" value="Chromosome 2"/>
</dbReference>
<dbReference type="EMBL" id="CM055093">
    <property type="protein sequence ID" value="KAJ7566353.1"/>
    <property type="molecule type" value="Genomic_DNA"/>
</dbReference>
<proteinExistence type="predicted"/>
<name>A0ACC2EIG8_DIPCM</name>
<sequence length="255" mass="28432">MLFFRRTRKIRVSTGGLGRVRVSKKSSLEFFPSSLRDSNFFWTSIQDNELTRSISYEPRQMTTLQTLSLNNNKLEEPIRSAFGGLTNLTSLDFSSNSLINGSIPQKMENFRLLETLVLSGNNLSGTILDHLGNCSALVTIKVSNNKPSGGIPTILENCTNVTRSRLANNLLGRDFSMQLNEGQLKSLPILCINNNRFSGSVPESLAQYINLTLVDFNKTSPAEVYHYNNTTSILPNSRGPVLRYNQLKGPIPAWI</sequence>
<reference evidence="2" key="1">
    <citation type="journal article" date="2024" name="Proc. Natl. Acad. Sci. U.S.A.">
        <title>Extraordinary preservation of gene collinearity over three hundred million years revealed in homosporous lycophytes.</title>
        <authorList>
            <person name="Li C."/>
            <person name="Wickell D."/>
            <person name="Kuo L.Y."/>
            <person name="Chen X."/>
            <person name="Nie B."/>
            <person name="Liao X."/>
            <person name="Peng D."/>
            <person name="Ji J."/>
            <person name="Jenkins J."/>
            <person name="Williams M."/>
            <person name="Shu S."/>
            <person name="Plott C."/>
            <person name="Barry K."/>
            <person name="Rajasekar S."/>
            <person name="Grimwood J."/>
            <person name="Han X."/>
            <person name="Sun S."/>
            <person name="Hou Z."/>
            <person name="He W."/>
            <person name="Dai G."/>
            <person name="Sun C."/>
            <person name="Schmutz J."/>
            <person name="Leebens-Mack J.H."/>
            <person name="Li F.W."/>
            <person name="Wang L."/>
        </authorList>
    </citation>
    <scope>NUCLEOTIDE SEQUENCE [LARGE SCALE GENOMIC DNA]</scope>
    <source>
        <strain evidence="2">cv. PW_Plant_1</strain>
    </source>
</reference>